<dbReference type="Proteomes" id="UP000276133">
    <property type="component" value="Unassembled WGS sequence"/>
</dbReference>
<name>A0A3M7T4C7_BRAPC</name>
<organism evidence="2 3">
    <name type="scientific">Brachionus plicatilis</name>
    <name type="common">Marine rotifer</name>
    <name type="synonym">Brachionus muelleri</name>
    <dbReference type="NCBI Taxonomy" id="10195"/>
    <lineage>
        <taxon>Eukaryota</taxon>
        <taxon>Metazoa</taxon>
        <taxon>Spiralia</taxon>
        <taxon>Gnathifera</taxon>
        <taxon>Rotifera</taxon>
        <taxon>Eurotatoria</taxon>
        <taxon>Monogononta</taxon>
        <taxon>Pseudotrocha</taxon>
        <taxon>Ploima</taxon>
        <taxon>Brachionidae</taxon>
        <taxon>Brachionus</taxon>
    </lineage>
</organism>
<sequence length="241" mass="27687">MLILTQKTFIEARNGRFMDTDDYIQFVFVLIILLSSIICIILVLIVVKCVQICVHNRILCCKRARRPTRQSNSGASGFDCFSNELSSDCSNSDFEENDFSSSNSEILNYISNNQANYFDNLAYSVDSGQCKKINRKFNDPSRFLGPNKPEDNQNNITDIVLNPTNLCSYLDGSSSADKNLRCILNQQGDVNLCLESEIKEWNKEKIDYENDEIPPSYDQFNNKLVSRNLNYMYYLGLFYII</sequence>
<dbReference type="EMBL" id="REGN01000323">
    <property type="protein sequence ID" value="RNA42759.1"/>
    <property type="molecule type" value="Genomic_DNA"/>
</dbReference>
<dbReference type="OrthoDB" id="10641254at2759"/>
<evidence type="ECO:0000313" key="2">
    <source>
        <dbReference type="EMBL" id="RNA42759.1"/>
    </source>
</evidence>
<keyword evidence="3" id="KW-1185">Reference proteome</keyword>
<feature type="transmembrane region" description="Helical" evidence="1">
    <location>
        <begin position="23"/>
        <end position="47"/>
    </location>
</feature>
<gene>
    <name evidence="2" type="ORF">BpHYR1_021860</name>
</gene>
<keyword evidence="1" id="KW-0472">Membrane</keyword>
<dbReference type="AlphaFoldDB" id="A0A3M7T4C7"/>
<proteinExistence type="predicted"/>
<keyword evidence="1" id="KW-1133">Transmembrane helix</keyword>
<accession>A0A3M7T4C7</accession>
<evidence type="ECO:0000256" key="1">
    <source>
        <dbReference type="SAM" id="Phobius"/>
    </source>
</evidence>
<protein>
    <submittedName>
        <fullName evidence="2">Uncharacterized protein</fullName>
    </submittedName>
</protein>
<evidence type="ECO:0000313" key="3">
    <source>
        <dbReference type="Proteomes" id="UP000276133"/>
    </source>
</evidence>
<keyword evidence="1" id="KW-0812">Transmembrane</keyword>
<comment type="caution">
    <text evidence="2">The sequence shown here is derived from an EMBL/GenBank/DDBJ whole genome shotgun (WGS) entry which is preliminary data.</text>
</comment>
<reference evidence="2 3" key="1">
    <citation type="journal article" date="2018" name="Sci. Rep.">
        <title>Genomic signatures of local adaptation to the degree of environmental predictability in rotifers.</title>
        <authorList>
            <person name="Franch-Gras L."/>
            <person name="Hahn C."/>
            <person name="Garcia-Roger E.M."/>
            <person name="Carmona M.J."/>
            <person name="Serra M."/>
            <person name="Gomez A."/>
        </authorList>
    </citation>
    <scope>NUCLEOTIDE SEQUENCE [LARGE SCALE GENOMIC DNA]</scope>
    <source>
        <strain evidence="2">HYR1</strain>
    </source>
</reference>